<dbReference type="PANTHER" id="PTHR47505:SF1">
    <property type="entry name" value="DNA UTILIZATION PROTEIN YHGH"/>
    <property type="match status" value="1"/>
</dbReference>
<dbReference type="InterPro" id="IPR051910">
    <property type="entry name" value="ComF/GntX_DNA_util-trans"/>
</dbReference>
<dbReference type="PANTHER" id="PTHR47505">
    <property type="entry name" value="DNA UTILIZATION PROTEIN YHGH"/>
    <property type="match status" value="1"/>
</dbReference>
<name>A0A7V8JQY3_9BURK</name>
<dbReference type="Proteomes" id="UP000461670">
    <property type="component" value="Unassembled WGS sequence"/>
</dbReference>
<reference evidence="4" key="1">
    <citation type="journal article" date="2020" name="MBio">
        <title>Horizontal gene transfer to a defensive symbiont with a reduced genome amongst a multipartite beetle microbiome.</title>
        <authorList>
            <person name="Waterworth S.C."/>
            <person name="Florez L.V."/>
            <person name="Rees E.R."/>
            <person name="Hertweck C."/>
            <person name="Kaltenpoth M."/>
            <person name="Kwan J.C."/>
        </authorList>
    </citation>
    <scope>NUCLEOTIDE SEQUENCE [LARGE SCALE GENOMIC DNA]</scope>
</reference>
<comment type="caution">
    <text evidence="3">The sequence shown here is derived from an EMBL/GenBank/DDBJ whole genome shotgun (WGS) entry which is preliminary data.</text>
</comment>
<keyword evidence="3" id="KW-0328">Glycosyltransferase</keyword>
<protein>
    <submittedName>
        <fullName evidence="3">Orotate phosphoribosyltransferase</fullName>
    </submittedName>
</protein>
<gene>
    <name evidence="3" type="primary">pyrE_1</name>
    <name evidence="3" type="ORF">GAK30_01450</name>
</gene>
<keyword evidence="3" id="KW-0808">Transferase</keyword>
<feature type="domain" description="Phosphoribosyltransferase" evidence="2">
    <location>
        <begin position="203"/>
        <end position="256"/>
    </location>
</feature>
<evidence type="ECO:0000313" key="4">
    <source>
        <dbReference type="Proteomes" id="UP000461670"/>
    </source>
</evidence>
<dbReference type="InterPro" id="IPR000836">
    <property type="entry name" value="PRTase_dom"/>
</dbReference>
<dbReference type="CDD" id="cd06223">
    <property type="entry name" value="PRTases_typeI"/>
    <property type="match status" value="1"/>
</dbReference>
<dbReference type="GO" id="GO:0016757">
    <property type="term" value="F:glycosyltransferase activity"/>
    <property type="evidence" value="ECO:0007669"/>
    <property type="project" value="UniProtKB-KW"/>
</dbReference>
<dbReference type="AlphaFoldDB" id="A0A7V8JQY3"/>
<dbReference type="Pfam" id="PF00156">
    <property type="entry name" value="Pribosyltran"/>
    <property type="match status" value="1"/>
</dbReference>
<comment type="similarity">
    <text evidence="1">Belongs to the ComF/GntX family.</text>
</comment>
<dbReference type="EMBL" id="WNDQ01000016">
    <property type="protein sequence ID" value="KAF1021948.1"/>
    <property type="molecule type" value="Genomic_DNA"/>
</dbReference>
<organism evidence="3 4">
    <name type="scientific">Paracidovorax wautersii</name>
    <dbReference type="NCBI Taxonomy" id="1177982"/>
    <lineage>
        <taxon>Bacteria</taxon>
        <taxon>Pseudomonadati</taxon>
        <taxon>Pseudomonadota</taxon>
        <taxon>Betaproteobacteria</taxon>
        <taxon>Burkholderiales</taxon>
        <taxon>Comamonadaceae</taxon>
        <taxon>Paracidovorax</taxon>
    </lineage>
</organism>
<evidence type="ECO:0000313" key="3">
    <source>
        <dbReference type="EMBL" id="KAF1021948.1"/>
    </source>
</evidence>
<dbReference type="Gene3D" id="3.40.50.2020">
    <property type="match status" value="1"/>
</dbReference>
<dbReference type="SUPFAM" id="SSF53271">
    <property type="entry name" value="PRTase-like"/>
    <property type="match status" value="1"/>
</dbReference>
<evidence type="ECO:0000259" key="2">
    <source>
        <dbReference type="Pfam" id="PF00156"/>
    </source>
</evidence>
<sequence length="257" mass="28094">MQPNTHPDARQDTRATTPATTLRWASRALTRLWPARCRICQSWPCQTLCDPCVATFGQAPARCPRCAERLPAAAPVSLCTDCRQQPPPQAWTLAWGDYGYPWSFLLGRLKFGDDVGLARALGRLLAQTPGLAARLDAVDLIVALPLSPQRLARRGYNQSQLLAAALAAHLPPAHRRKLRPGLLDKPRHTPAQHELPRAQRLANVRHAYRVRDAQAVDGRRVLLVDDVMTTGATLQSAARTLLAAGAREVGALVLARA</sequence>
<accession>A0A7V8JQY3</accession>
<evidence type="ECO:0000256" key="1">
    <source>
        <dbReference type="ARBA" id="ARBA00008007"/>
    </source>
</evidence>
<dbReference type="InterPro" id="IPR029057">
    <property type="entry name" value="PRTase-like"/>
</dbReference>
<proteinExistence type="inferred from homology"/>